<feature type="compositionally biased region" description="Polar residues" evidence="1">
    <location>
        <begin position="26"/>
        <end position="38"/>
    </location>
</feature>
<dbReference type="EMBL" id="LYXU01000001">
    <property type="protein sequence ID" value="OBS28115.1"/>
    <property type="molecule type" value="Genomic_DNA"/>
</dbReference>
<dbReference type="Proteomes" id="UP000091967">
    <property type="component" value="Unassembled WGS sequence"/>
</dbReference>
<evidence type="ECO:0000313" key="2">
    <source>
        <dbReference type="EMBL" id="OBS28115.1"/>
    </source>
</evidence>
<accession>A0A1B8B5W6</accession>
<comment type="caution">
    <text evidence="2">The sequence shown here is derived from an EMBL/GenBank/DDBJ whole genome shotgun (WGS) entry which is preliminary data.</text>
</comment>
<dbReference type="OMA" id="NRVSIWC"/>
<gene>
    <name evidence="2" type="ORF">FPOA_02055</name>
</gene>
<evidence type="ECO:0000256" key="1">
    <source>
        <dbReference type="SAM" id="MobiDB-lite"/>
    </source>
</evidence>
<proteinExistence type="predicted"/>
<protein>
    <submittedName>
        <fullName evidence="2">Uncharacterized protein</fullName>
    </submittedName>
</protein>
<reference evidence="2 3" key="1">
    <citation type="submission" date="2016-06" db="EMBL/GenBank/DDBJ databases">
        <title>Living apart together: crosstalk between the core and supernumerary genomes in a fungal plant pathogen.</title>
        <authorList>
            <person name="Vanheule A."/>
            <person name="Audenaert K."/>
            <person name="Warris S."/>
            <person name="Van De Geest H."/>
            <person name="Schijlen E."/>
            <person name="Hofte M."/>
            <person name="De Saeger S."/>
            <person name="Haesaert G."/>
            <person name="Waalwijk C."/>
            <person name="Van Der Lee T."/>
        </authorList>
    </citation>
    <scope>NUCLEOTIDE SEQUENCE [LARGE SCALE GENOMIC DNA]</scope>
    <source>
        <strain evidence="2 3">2516</strain>
    </source>
</reference>
<sequence length="322" mass="36551">MIQKQKALGMLEMASEGSEPNVLSEECTQQSLTPSSMATGPQLIGATYLMTRERAMAHAGDIVKNLGHRGFDQVSLVPQMNEWLSLPVIKVLSEEMKNRVSIWCQQHSREWLDAIRDADEDIMEYQYTSTLEEPATTIPTIQSSVEEKLHEWMQEILHEQRESTAKIMARIDGLQHLDQTSPAAPPTKRRRANTRGPPKNVSMDNLQKIDEGLCHLLGDDSELVHCFREYAVNADPNFSDARSKPNEKAFWSKGQLENFRKEARELGLGILEYKLLDRTCQEMDEGGLSMENIAVLSRQLGSREQYENLEAKFPFPVACDKE</sequence>
<feature type="region of interest" description="Disordered" evidence="1">
    <location>
        <begin position="8"/>
        <end position="38"/>
    </location>
</feature>
<organism evidence="2 3">
    <name type="scientific">Fusarium poae</name>
    <dbReference type="NCBI Taxonomy" id="36050"/>
    <lineage>
        <taxon>Eukaryota</taxon>
        <taxon>Fungi</taxon>
        <taxon>Dikarya</taxon>
        <taxon>Ascomycota</taxon>
        <taxon>Pezizomycotina</taxon>
        <taxon>Sordariomycetes</taxon>
        <taxon>Hypocreomycetidae</taxon>
        <taxon>Hypocreales</taxon>
        <taxon>Nectriaceae</taxon>
        <taxon>Fusarium</taxon>
    </lineage>
</organism>
<keyword evidence="3" id="KW-1185">Reference proteome</keyword>
<feature type="region of interest" description="Disordered" evidence="1">
    <location>
        <begin position="176"/>
        <end position="204"/>
    </location>
</feature>
<evidence type="ECO:0000313" key="3">
    <source>
        <dbReference type="Proteomes" id="UP000091967"/>
    </source>
</evidence>
<name>A0A1B8B5W6_FUSPO</name>
<dbReference type="AlphaFoldDB" id="A0A1B8B5W6"/>